<evidence type="ECO:0000256" key="1">
    <source>
        <dbReference type="ARBA" id="ARBA00004316"/>
    </source>
</evidence>
<proteinExistence type="predicted"/>
<accession>A0A3B4ZD99</accession>
<feature type="compositionally biased region" description="Polar residues" evidence="6">
    <location>
        <begin position="1199"/>
        <end position="1214"/>
    </location>
</feature>
<feature type="region of interest" description="Disordered" evidence="6">
    <location>
        <begin position="872"/>
        <end position="898"/>
    </location>
</feature>
<feature type="region of interest" description="Disordered" evidence="6">
    <location>
        <begin position="995"/>
        <end position="1046"/>
    </location>
</feature>
<feature type="compositionally biased region" description="Acidic residues" evidence="6">
    <location>
        <begin position="1669"/>
        <end position="1678"/>
    </location>
</feature>
<feature type="domain" description="Doublecortin" evidence="7">
    <location>
        <begin position="36"/>
        <end position="118"/>
    </location>
</feature>
<feature type="region of interest" description="Disordered" evidence="6">
    <location>
        <begin position="1990"/>
        <end position="2040"/>
    </location>
</feature>
<feature type="compositionally biased region" description="Polar residues" evidence="6">
    <location>
        <begin position="1304"/>
        <end position="1315"/>
    </location>
</feature>
<feature type="compositionally biased region" description="Basic and acidic residues" evidence="6">
    <location>
        <begin position="2238"/>
        <end position="2258"/>
    </location>
</feature>
<dbReference type="GO" id="GO:0043005">
    <property type="term" value="C:neuron projection"/>
    <property type="evidence" value="ECO:0007669"/>
    <property type="project" value="UniProtKB-ARBA"/>
</dbReference>
<evidence type="ECO:0000256" key="6">
    <source>
        <dbReference type="SAM" id="MobiDB-lite"/>
    </source>
</evidence>
<feature type="region of interest" description="Disordered" evidence="6">
    <location>
        <begin position="360"/>
        <end position="443"/>
    </location>
</feature>
<evidence type="ECO:0000256" key="2">
    <source>
        <dbReference type="ARBA" id="ARBA00004496"/>
    </source>
</evidence>
<name>A0A3B4ZD99_9TELE</name>
<feature type="region of interest" description="Disordered" evidence="6">
    <location>
        <begin position="1131"/>
        <end position="1363"/>
    </location>
</feature>
<dbReference type="PANTHER" id="PTHR23005:SF4">
    <property type="entry name" value="OXYGEN-REGULATED PROTEIN 1"/>
    <property type="match status" value="1"/>
</dbReference>
<keyword evidence="3" id="KW-0963">Cytoplasm</keyword>
<feature type="compositionally biased region" description="Polar residues" evidence="6">
    <location>
        <begin position="1002"/>
        <end position="1028"/>
    </location>
</feature>
<dbReference type="InterPro" id="IPR003533">
    <property type="entry name" value="Doublecortin_dom"/>
</dbReference>
<feature type="compositionally biased region" description="Acidic residues" evidence="6">
    <location>
        <begin position="1932"/>
        <end position="1943"/>
    </location>
</feature>
<dbReference type="SUPFAM" id="SSF89837">
    <property type="entry name" value="Doublecortin (DC)"/>
    <property type="match status" value="2"/>
</dbReference>
<dbReference type="SMART" id="SM00537">
    <property type="entry name" value="DCX"/>
    <property type="match status" value="2"/>
</dbReference>
<feature type="compositionally biased region" description="Basic and acidic residues" evidence="6">
    <location>
        <begin position="2096"/>
        <end position="2107"/>
    </location>
</feature>
<feature type="region of interest" description="Disordered" evidence="6">
    <location>
        <begin position="2401"/>
        <end position="2429"/>
    </location>
</feature>
<dbReference type="GO" id="GO:0035082">
    <property type="term" value="P:axoneme assembly"/>
    <property type="evidence" value="ECO:0007669"/>
    <property type="project" value="TreeGrafter"/>
</dbReference>
<dbReference type="GO" id="GO:0005930">
    <property type="term" value="C:axoneme"/>
    <property type="evidence" value="ECO:0007669"/>
    <property type="project" value="TreeGrafter"/>
</dbReference>
<feature type="compositionally biased region" description="Basic and acidic residues" evidence="6">
    <location>
        <begin position="2414"/>
        <end position="2427"/>
    </location>
</feature>
<feature type="compositionally biased region" description="Low complexity" evidence="6">
    <location>
        <begin position="1131"/>
        <end position="1154"/>
    </location>
</feature>
<keyword evidence="5" id="KW-0966">Cell projection</keyword>
<feature type="compositionally biased region" description="Basic and acidic residues" evidence="6">
    <location>
        <begin position="1335"/>
        <end position="1344"/>
    </location>
</feature>
<feature type="compositionally biased region" description="Polar residues" evidence="6">
    <location>
        <begin position="1594"/>
        <end position="1605"/>
    </location>
</feature>
<feature type="compositionally biased region" description="Basic and acidic residues" evidence="6">
    <location>
        <begin position="2063"/>
        <end position="2080"/>
    </location>
</feature>
<dbReference type="GO" id="GO:0060041">
    <property type="term" value="P:retina development in camera-type eye"/>
    <property type="evidence" value="ECO:0007669"/>
    <property type="project" value="TreeGrafter"/>
</dbReference>
<keyword evidence="4" id="KW-0677">Repeat</keyword>
<feature type="region of interest" description="Disordered" evidence="6">
    <location>
        <begin position="1594"/>
        <end position="1960"/>
    </location>
</feature>
<organism evidence="8">
    <name type="scientific">Stegastes partitus</name>
    <name type="common">bicolor damselfish</name>
    <dbReference type="NCBI Taxonomy" id="144197"/>
    <lineage>
        <taxon>Eukaryota</taxon>
        <taxon>Metazoa</taxon>
        <taxon>Chordata</taxon>
        <taxon>Craniata</taxon>
        <taxon>Vertebrata</taxon>
        <taxon>Euteleostomi</taxon>
        <taxon>Actinopterygii</taxon>
        <taxon>Neopterygii</taxon>
        <taxon>Teleostei</taxon>
        <taxon>Neoteleostei</taxon>
        <taxon>Acanthomorphata</taxon>
        <taxon>Ovalentaria</taxon>
        <taxon>Pomacentridae</taxon>
        <taxon>Stegastes</taxon>
    </lineage>
</organism>
<feature type="region of interest" description="Disordered" evidence="6">
    <location>
        <begin position="691"/>
        <end position="736"/>
    </location>
</feature>
<evidence type="ECO:0000259" key="7">
    <source>
        <dbReference type="PROSITE" id="PS50309"/>
    </source>
</evidence>
<dbReference type="GeneTree" id="ENSGT00940000154242"/>
<dbReference type="Ensembl" id="ENSSPAT00000005608.1">
    <property type="protein sequence ID" value="ENSSPAP00000005496.1"/>
    <property type="gene ID" value="ENSSPAG00000004260.1"/>
</dbReference>
<reference evidence="8" key="1">
    <citation type="submission" date="2023-09" db="UniProtKB">
        <authorList>
            <consortium name="Ensembl"/>
        </authorList>
    </citation>
    <scope>IDENTIFICATION</scope>
</reference>
<evidence type="ECO:0000313" key="8">
    <source>
        <dbReference type="Ensembl" id="ENSSPAP00000005496.1"/>
    </source>
</evidence>
<feature type="compositionally biased region" description="Polar residues" evidence="6">
    <location>
        <begin position="2199"/>
        <end position="2214"/>
    </location>
</feature>
<feature type="compositionally biased region" description="Polar residues" evidence="6">
    <location>
        <begin position="1257"/>
        <end position="1267"/>
    </location>
</feature>
<feature type="compositionally biased region" description="Polar residues" evidence="6">
    <location>
        <begin position="2144"/>
        <end position="2164"/>
    </location>
</feature>
<dbReference type="GO" id="GO:0035556">
    <property type="term" value="P:intracellular signal transduction"/>
    <property type="evidence" value="ECO:0007669"/>
    <property type="project" value="InterPro"/>
</dbReference>
<feature type="compositionally biased region" description="Acidic residues" evidence="6">
    <location>
        <begin position="1714"/>
        <end position="1726"/>
    </location>
</feature>
<feature type="compositionally biased region" description="Polar residues" evidence="6">
    <location>
        <begin position="430"/>
        <end position="443"/>
    </location>
</feature>
<dbReference type="STRING" id="144197.ENSSPAP00000005496"/>
<dbReference type="Pfam" id="PF03607">
    <property type="entry name" value="DCX"/>
    <property type="match status" value="2"/>
</dbReference>
<feature type="region of interest" description="Disordered" evidence="6">
    <location>
        <begin position="2238"/>
        <end position="2267"/>
    </location>
</feature>
<dbReference type="Gene3D" id="3.10.20.230">
    <property type="entry name" value="Doublecortin domain"/>
    <property type="match status" value="2"/>
</dbReference>
<feature type="compositionally biased region" description="Acidic residues" evidence="6">
    <location>
        <begin position="1870"/>
        <end position="1882"/>
    </location>
</feature>
<dbReference type="CDD" id="cd17145">
    <property type="entry name" value="DCX1_RP1"/>
    <property type="match status" value="1"/>
</dbReference>
<feature type="compositionally biased region" description="Polar residues" evidence="6">
    <location>
        <begin position="1850"/>
        <end position="1868"/>
    </location>
</feature>
<feature type="compositionally biased region" description="Polar residues" evidence="6">
    <location>
        <begin position="699"/>
        <end position="708"/>
    </location>
</feature>
<feature type="compositionally biased region" description="Acidic residues" evidence="6">
    <location>
        <begin position="1756"/>
        <end position="1791"/>
    </location>
</feature>
<evidence type="ECO:0000256" key="4">
    <source>
        <dbReference type="ARBA" id="ARBA00022737"/>
    </source>
</evidence>
<feature type="compositionally biased region" description="Polar residues" evidence="6">
    <location>
        <begin position="363"/>
        <end position="379"/>
    </location>
</feature>
<feature type="region of interest" description="Disordered" evidence="6">
    <location>
        <begin position="644"/>
        <end position="668"/>
    </location>
</feature>
<evidence type="ECO:0000256" key="3">
    <source>
        <dbReference type="ARBA" id="ARBA00022490"/>
    </source>
</evidence>
<feature type="compositionally biased region" description="Low complexity" evidence="6">
    <location>
        <begin position="1746"/>
        <end position="1755"/>
    </location>
</feature>
<dbReference type="FunFam" id="3.10.20.230:FF:000006">
    <property type="entry name" value="Oxygen-regulated protein 1"/>
    <property type="match status" value="1"/>
</dbReference>
<sequence length="2566" mass="285059">MNETGLRRILPEQYSGSGQTFGTQRHPSIIDPILSKRVCFYKSGDPQFNGLRLVINNRTFKTFDALLDSLSKKVPLPFGVRNITTPRGVHAINTLDELEDGKSYICSDSRKVKPINLALARKKLPPWYHARPVSSRRRTVQQARFFPGRSIHKQEQVLVRTPKRLLVFRNGDPTAKHTVVLNKKTILSYEAILEYISALLQFHVVKLHTPDGRRVSLILCSGTVVAVGREPFRPAIYSAQKSPAPTWLHTNRMGVRRQKALNRTFIYSSRFSVDETISQVHFEELCQSSGPLLTCSLPSEDDIEKSFRVNQDGSMTVEMKVRLTIKEEETIHWTTTLSRSSVASQLNAACLPEPEAEQEMCSLKSTSLDLQSPTSSIDTFNKDRTKDNNDEDPPSPSNGAFSETGTEEDEIKNHTDVASPGRAPTPGHKQISTKQASMESIKSVTPDGIQEGMIGSYSYREKTENRTMTEQYCMIKQSSTRPVPKPRRLGSVDTNSRNVSAFKSTGIMQIESSGEEVTETVLHIYEQQTCQENFLANVCAHSMSASGITLGRPATAGTGHLSLTNEFEPELWRPSTASESVNIWRAESVSETSELNLPSLKTVSVQAASKQQFQKLTKGQVRPQEKRVSPKTKVINKHVQRPFTPGKRQKENFTGATEPRKRVRTPPTFSSAGFIKRIYGNKFKSAKTMKRLKKRQKQNGDVTTNSSQVTDGTTKTVVKDPNKASTLKENMTERGSFESNRLGTVVSQPRGILTRQTSMHMEKKSENESCDISESMSLPAFNSSTSVTNEYVENWLEKAHLNLPLYPNEESTKQEEVTENDRCEESEKKHGLIIAEEKVKCLAETSETCQTSEQPPENPLGTSVKLRVQSFENKSSPPAETTSVGQHIAHNQTTTTKADNCRSVSQINTEETNPLSNGICSQMIAPTSKTSTEMPLCGEVEHKSSAIKISFQKATPTNTLSMDLPPPPPELSNTEYCMSDVSSVASSSIYRVSSLSSESTDNHPSSNSPTSDKAASPTDSTMEITSVHTDVPSPSREAPLPTTPSIKRAPLVSNVSLEKKMFLRKACLDKYTLSSDVHSETSALSAPISTVGYDGLPNGICLTGTEQSIKAAPDETHQSISDLMGSPSCCTSVSPVSLTSEERASSPSVSSSEASMKRNLQIKETKTPSLPQKDASSPKTMAKKAKLTSSPSPERRSQMNKSSLELPSNPQKLSSVHIRLPDKNMSSNTGIQKHAVPNAGAPTERKQKLYKPKLQKRSSPYSQSLDMVSTPVKHKTSRKLLSRNLSSDNPLEPINKTQRKTASQRKSTQTPQSVKSETKLDKTPTCGPLLSPGADQRDENKEDQENSLTDMQITPQPLNIANQPNMKPVLEKICFSIKSIRQMTQNKRPSCLEKSNSLPDFSSHVASTFGSSSKALLAFLSVMTLKEGITNLNMDELNANNVSCAEALKMIDSLREIASIEDSHKLKTSLSNLQQSASKQLLQSWKGFQELGDKCKSRSSTPESLELITEDGPEQDCGIEESVINEIMESLDIPEKLKEELASLRVGAKSDNDEKISPNANANHFSTEDCANVTQEDNVDVRSIIKRFTDINQTKRSGTDNTHTIAETAKHKPTRPATKDSDGQYGQNGESKNPPAELDSKQNPEERQLHSAELFVQENGLDSCRDAVDQENQEDDEEKTTHRTANLKKEPEEQDVECRQLQTESEESMNIPDNESEHDDKSESEEEGQKSANKDLARKDSCEQTVSSSEAGEQQSSEEEEPEVACEEINQESSEADDLSNPESPSDEEEDKQSSSNYVELNVREKKSCPESENQFLSEEEQSEVECKELSNRDDSSEPARPSSSEKEQQSQTCSMGLNASVEESTGNSEFDESSSEEEQPEVEFKELQVIVEESLSGIEDEEEDVGEEHRHNPPNDGVQTKKFRGLNALIEEAEEDMDSSENEDLHADETQTCDKSTIGRDLIENKDSYTNKDSSSLIMSDSLGKHFRFSADDDSGNDHCDEHVEEEQPMVNDEHISSSMEEELSYYDKESSSEGEQVNMERYVEESRIQYNQAPVVETQPEDTKCEKAAEKLKHHSEEVTSQSVAERVSLLEKQVADAQKRKDTTKSSPIRHFSQRNVPLESDEEDSPSDSPTSQLALCTRSAPQSSLSFSYDSSGVITTEPESNRVRSIREMFLAKSATDVQERRYPSSHELRAETSVSGGYQSQTSSELSSGEDDSARKSITKGFVRRTIERLYGKKDAETNEEASERPPSEQKQKRKEHPSIFSPFHTARAKAMSELSYFNSANALDTLSEATRCITFNAQVGPGDGVRLDDGQWLLRENTLIRKSVSDPVGINKNFTNAPKEEDICKDTEEDTPYSLFSTKPEVEEKNKVLSRKCTYFSLPHASDSDACQDDVSMVSKGSANSSDGVVEPKDNSEDTKSWAERNGMLPGVPDFKIKDNKVHPLTEPPPDGEVVVVQPGKGYGVVNRRLQEPDVLDILYNFCGENFQILFYGSCINPVKLKQFVGVFFPPFCHIFTHCGLLFHGNIKSCTSMETAQPWLEVQRIHHCPLCSNTRFDYFPKT</sequence>
<evidence type="ECO:0000256" key="5">
    <source>
        <dbReference type="ARBA" id="ARBA00023273"/>
    </source>
</evidence>
<feature type="compositionally biased region" description="Basic and acidic residues" evidence="6">
    <location>
        <begin position="1727"/>
        <end position="1742"/>
    </location>
</feature>
<protein>
    <submittedName>
        <fullName evidence="8">Oxygen-regulated protein 1-like</fullName>
    </submittedName>
</protein>
<dbReference type="GO" id="GO:0042461">
    <property type="term" value="P:photoreceptor cell development"/>
    <property type="evidence" value="ECO:0007669"/>
    <property type="project" value="TreeGrafter"/>
</dbReference>
<feature type="domain" description="Doublecortin" evidence="7">
    <location>
        <begin position="163"/>
        <end position="238"/>
    </location>
</feature>
<feature type="compositionally biased region" description="Basic and acidic residues" evidence="6">
    <location>
        <begin position="2184"/>
        <end position="2197"/>
    </location>
</feature>
<feature type="region of interest" description="Disordered" evidence="6">
    <location>
        <begin position="2053"/>
        <end position="2224"/>
    </location>
</feature>
<feature type="compositionally biased region" description="Polar residues" evidence="6">
    <location>
        <begin position="1346"/>
        <end position="1363"/>
    </location>
</feature>
<feature type="compositionally biased region" description="Basic and acidic residues" evidence="6">
    <location>
        <begin position="1638"/>
        <end position="1650"/>
    </location>
</feature>
<dbReference type="InterPro" id="IPR036572">
    <property type="entry name" value="Doublecortin_dom_sf"/>
</dbReference>
<dbReference type="PROSITE" id="PS50309">
    <property type="entry name" value="DC"/>
    <property type="match status" value="2"/>
</dbReference>
<feature type="compositionally biased region" description="Basic residues" evidence="6">
    <location>
        <begin position="1272"/>
        <end position="1281"/>
    </location>
</feature>
<feature type="compositionally biased region" description="Polar residues" evidence="6">
    <location>
        <begin position="1167"/>
        <end position="1179"/>
    </location>
</feature>
<comment type="subcellular location">
    <subcellularLocation>
        <location evidence="1">Cell projection</location>
    </subcellularLocation>
    <subcellularLocation>
        <location evidence="2">Cytoplasm</location>
    </subcellularLocation>
</comment>
<dbReference type="PANTHER" id="PTHR23005">
    <property type="entry name" value="RETINITIS PIGMENTOSA 1 PROTEIN"/>
    <property type="match status" value="1"/>
</dbReference>
<feature type="compositionally biased region" description="Basic and acidic residues" evidence="6">
    <location>
        <begin position="1825"/>
        <end position="1849"/>
    </location>
</feature>